<dbReference type="Pfam" id="PF04343">
    <property type="entry name" value="DUF488"/>
    <property type="match status" value="1"/>
</dbReference>
<dbReference type="PANTHER" id="PTHR39337">
    <property type="entry name" value="BLR5642 PROTEIN"/>
    <property type="match status" value="1"/>
</dbReference>
<dbReference type="InterPro" id="IPR007438">
    <property type="entry name" value="DUF488"/>
</dbReference>
<name>A0A1G6IWX0_NIADE</name>
<dbReference type="EMBL" id="FMZO01000001">
    <property type="protein sequence ID" value="SDC11072.1"/>
    <property type="molecule type" value="Genomic_DNA"/>
</dbReference>
<accession>A0A1G6IWX0</accession>
<protein>
    <recommendedName>
        <fullName evidence="3">Fe-S cluster assembly protein HesB</fullName>
    </recommendedName>
</protein>
<dbReference type="PIRSF" id="PIRSF024492">
    <property type="entry name" value="UCP024492"/>
    <property type="match status" value="1"/>
</dbReference>
<proteinExistence type="predicted"/>
<dbReference type="AlphaFoldDB" id="A0A1G6IWX0"/>
<dbReference type="RefSeq" id="WP_090388293.1">
    <property type="nucleotide sequence ID" value="NZ_FMZO01000001.1"/>
</dbReference>
<dbReference type="PANTHER" id="PTHR39337:SF1">
    <property type="entry name" value="BLR5642 PROTEIN"/>
    <property type="match status" value="1"/>
</dbReference>
<sequence length="183" mass="21026">MKPSMQHTIYTIGHSTHPLGVFIKMLESFNIGLLADIRRFPGSRKYPQFNREPLAAALQQAGIRYVHIEDLGGRRKARPGSENSRWRNEAFRGYADYMETDAFKIAMDALEVRALEQPTVYMCAEAVWWRCHRALVSDYLKAKGWTVLHIMGVGKAEEHPYTAPARIYDGRVFYADENLFDAK</sequence>
<dbReference type="Proteomes" id="UP000198757">
    <property type="component" value="Unassembled WGS sequence"/>
</dbReference>
<dbReference type="STRING" id="1285928.SAMN04487894_101354"/>
<keyword evidence="2" id="KW-1185">Reference proteome</keyword>
<evidence type="ECO:0000313" key="2">
    <source>
        <dbReference type="Proteomes" id="UP000198757"/>
    </source>
</evidence>
<organism evidence="1 2">
    <name type="scientific">Niabella drilacis (strain DSM 25811 / CCM 8410 / CCUG 62505 / LMG 26954 / E90)</name>
    <dbReference type="NCBI Taxonomy" id="1285928"/>
    <lineage>
        <taxon>Bacteria</taxon>
        <taxon>Pseudomonadati</taxon>
        <taxon>Bacteroidota</taxon>
        <taxon>Chitinophagia</taxon>
        <taxon>Chitinophagales</taxon>
        <taxon>Chitinophagaceae</taxon>
        <taxon>Niabella</taxon>
    </lineage>
</organism>
<evidence type="ECO:0008006" key="3">
    <source>
        <dbReference type="Google" id="ProtNLM"/>
    </source>
</evidence>
<gene>
    <name evidence="1" type="ORF">SAMN04487894_101354</name>
</gene>
<reference evidence="2" key="1">
    <citation type="submission" date="2016-10" db="EMBL/GenBank/DDBJ databases">
        <authorList>
            <person name="Varghese N."/>
            <person name="Submissions S."/>
        </authorList>
    </citation>
    <scope>NUCLEOTIDE SEQUENCE [LARGE SCALE GENOMIC DNA]</scope>
    <source>
        <strain evidence="2">DSM 25811 / CCM 8410 / LMG 26954 / E90</strain>
    </source>
</reference>
<dbReference type="OrthoDB" id="9789109at2"/>
<evidence type="ECO:0000313" key="1">
    <source>
        <dbReference type="EMBL" id="SDC11072.1"/>
    </source>
</evidence>
<dbReference type="InterPro" id="IPR014519">
    <property type="entry name" value="UCP024492"/>
</dbReference>